<keyword evidence="3" id="KW-1185">Reference proteome</keyword>
<organism evidence="2 3">
    <name type="scientific">Tautonia plasticadhaerens</name>
    <dbReference type="NCBI Taxonomy" id="2527974"/>
    <lineage>
        <taxon>Bacteria</taxon>
        <taxon>Pseudomonadati</taxon>
        <taxon>Planctomycetota</taxon>
        <taxon>Planctomycetia</taxon>
        <taxon>Isosphaerales</taxon>
        <taxon>Isosphaeraceae</taxon>
        <taxon>Tautonia</taxon>
    </lineage>
</organism>
<proteinExistence type="predicted"/>
<dbReference type="RefSeq" id="WP_145277564.1">
    <property type="nucleotide sequence ID" value="NZ_CP036426.1"/>
</dbReference>
<gene>
    <name evidence="2" type="ORF">ElP_67440</name>
</gene>
<dbReference type="OrthoDB" id="265402at2"/>
<feature type="signal peptide" evidence="1">
    <location>
        <begin position="1"/>
        <end position="27"/>
    </location>
</feature>
<evidence type="ECO:0000313" key="3">
    <source>
        <dbReference type="Proteomes" id="UP000317835"/>
    </source>
</evidence>
<dbReference type="KEGG" id="tpla:ElP_67440"/>
<dbReference type="Proteomes" id="UP000317835">
    <property type="component" value="Chromosome"/>
</dbReference>
<evidence type="ECO:0000313" key="2">
    <source>
        <dbReference type="EMBL" id="QDV38787.1"/>
    </source>
</evidence>
<protein>
    <submittedName>
        <fullName evidence="2">Uncharacterized protein</fullName>
    </submittedName>
</protein>
<dbReference type="AlphaFoldDB" id="A0A518HD47"/>
<sequence precursor="true">MTKIAPYAWGLAALVVAASGAAATLHAQGLDSGPKLGEPVNAFDVYDVTGPNKGNELCYR</sequence>
<evidence type="ECO:0000256" key="1">
    <source>
        <dbReference type="SAM" id="SignalP"/>
    </source>
</evidence>
<reference evidence="2 3" key="1">
    <citation type="submission" date="2019-02" db="EMBL/GenBank/DDBJ databases">
        <title>Deep-cultivation of Planctomycetes and their phenomic and genomic characterization uncovers novel biology.</title>
        <authorList>
            <person name="Wiegand S."/>
            <person name="Jogler M."/>
            <person name="Boedeker C."/>
            <person name="Pinto D."/>
            <person name="Vollmers J."/>
            <person name="Rivas-Marin E."/>
            <person name="Kohn T."/>
            <person name="Peeters S.H."/>
            <person name="Heuer A."/>
            <person name="Rast P."/>
            <person name="Oberbeckmann S."/>
            <person name="Bunk B."/>
            <person name="Jeske O."/>
            <person name="Meyerdierks A."/>
            <person name="Storesund J.E."/>
            <person name="Kallscheuer N."/>
            <person name="Luecker S."/>
            <person name="Lage O.M."/>
            <person name="Pohl T."/>
            <person name="Merkel B.J."/>
            <person name="Hornburger P."/>
            <person name="Mueller R.-W."/>
            <person name="Bruemmer F."/>
            <person name="Labrenz M."/>
            <person name="Spormann A.M."/>
            <person name="Op den Camp H."/>
            <person name="Overmann J."/>
            <person name="Amann R."/>
            <person name="Jetten M.S.M."/>
            <person name="Mascher T."/>
            <person name="Medema M.H."/>
            <person name="Devos D.P."/>
            <person name="Kaster A.-K."/>
            <person name="Ovreas L."/>
            <person name="Rohde M."/>
            <person name="Galperin M.Y."/>
            <person name="Jogler C."/>
        </authorList>
    </citation>
    <scope>NUCLEOTIDE SEQUENCE [LARGE SCALE GENOMIC DNA]</scope>
    <source>
        <strain evidence="2 3">ElP</strain>
    </source>
</reference>
<keyword evidence="1" id="KW-0732">Signal</keyword>
<name>A0A518HD47_9BACT</name>
<accession>A0A518HD47</accession>
<feature type="chain" id="PRO_5022150461" evidence="1">
    <location>
        <begin position="28"/>
        <end position="60"/>
    </location>
</feature>
<dbReference type="EMBL" id="CP036426">
    <property type="protein sequence ID" value="QDV38787.1"/>
    <property type="molecule type" value="Genomic_DNA"/>
</dbReference>